<accession>A0A835I4K8</accession>
<comment type="caution">
    <text evidence="1">The sequence shown here is derived from an EMBL/GenBank/DDBJ whole genome shotgun (WGS) entry which is preliminary data.</text>
</comment>
<name>A0A835I4K8_9MAGN</name>
<dbReference type="GO" id="GO:0016192">
    <property type="term" value="P:vesicle-mediated transport"/>
    <property type="evidence" value="ECO:0007669"/>
    <property type="project" value="InterPro"/>
</dbReference>
<dbReference type="InterPro" id="IPR016025">
    <property type="entry name" value="Clathrin_H-chain_N"/>
</dbReference>
<dbReference type="GO" id="GO:0030132">
    <property type="term" value="C:clathrin coat of coated pit"/>
    <property type="evidence" value="ECO:0007669"/>
    <property type="project" value="InterPro"/>
</dbReference>
<proteinExistence type="predicted"/>
<dbReference type="GO" id="GO:0030130">
    <property type="term" value="C:clathrin coat of trans-Golgi network vesicle"/>
    <property type="evidence" value="ECO:0007669"/>
    <property type="project" value="InterPro"/>
</dbReference>
<dbReference type="Gene3D" id="2.130.10.110">
    <property type="entry name" value="Clathrin heavy-chain terminal domain"/>
    <property type="match status" value="1"/>
</dbReference>
<dbReference type="PANTHER" id="PTHR33735:SF14">
    <property type="entry name" value="PHAGE CAPSID SCAFFOLDING PROTEIN (GPO) SERINE PEPTIDASE"/>
    <property type="match status" value="1"/>
</dbReference>
<evidence type="ECO:0000313" key="1">
    <source>
        <dbReference type="EMBL" id="KAF9611146.1"/>
    </source>
</evidence>
<dbReference type="SUPFAM" id="SSF50989">
    <property type="entry name" value="Clathrin heavy-chain terminal domain"/>
    <property type="match status" value="1"/>
</dbReference>
<dbReference type="OrthoDB" id="1927611at2759"/>
<dbReference type="Proteomes" id="UP000631114">
    <property type="component" value="Unassembled WGS sequence"/>
</dbReference>
<sequence>MSVLSTMLTTTTNSLSSHQFEKLHHSSQYRSFSSVHNTCSLPWIHTAKYGYCDSTSKHLSLSNINRRGRAHRTIKMDLNALNNLPPTPPMPSGSPFPGWSNWMLLTIIPMILPFFKSKWGPLLALKNKFDSTLQTIECVSEIIEEVAVKVDKIADDITDDLPDGSKLKQAIERIDEVAEGLIKGADLTQELLDKVDDVGDKVEEMLEKSIKGHQVQVGVKANNVKVPEEKIERGDVQRADRELSTGRVMAMGLQMIYGVLAACLGDVNFVKFLTLIWNLTERRREKEKEKEKGAGVMDLDRKVRRGWNRLAQEVEVPPAAPALVYHELSGFTLEATLPSIGITHVTMESDKYICVRETSPQNSVVIIDMSMPNQPLRRPITADSALMNPNYFLGRQRAESDTSVVEIVFKSSLLSIPIKLER</sequence>
<gene>
    <name evidence="1" type="ORF">IFM89_027201</name>
</gene>
<keyword evidence="2" id="KW-1185">Reference proteome</keyword>
<dbReference type="AlphaFoldDB" id="A0A835I4K8"/>
<dbReference type="GO" id="GO:0005198">
    <property type="term" value="F:structural molecule activity"/>
    <property type="evidence" value="ECO:0007669"/>
    <property type="project" value="InterPro"/>
</dbReference>
<protein>
    <submittedName>
        <fullName evidence="1">Uncharacterized protein</fullName>
    </submittedName>
</protein>
<dbReference type="GO" id="GO:0006886">
    <property type="term" value="P:intracellular protein transport"/>
    <property type="evidence" value="ECO:0007669"/>
    <property type="project" value="InterPro"/>
</dbReference>
<dbReference type="EMBL" id="JADFTS010000004">
    <property type="protein sequence ID" value="KAF9611146.1"/>
    <property type="molecule type" value="Genomic_DNA"/>
</dbReference>
<organism evidence="1 2">
    <name type="scientific">Coptis chinensis</name>
    <dbReference type="NCBI Taxonomy" id="261450"/>
    <lineage>
        <taxon>Eukaryota</taxon>
        <taxon>Viridiplantae</taxon>
        <taxon>Streptophyta</taxon>
        <taxon>Embryophyta</taxon>
        <taxon>Tracheophyta</taxon>
        <taxon>Spermatophyta</taxon>
        <taxon>Magnoliopsida</taxon>
        <taxon>Ranunculales</taxon>
        <taxon>Ranunculaceae</taxon>
        <taxon>Coptidoideae</taxon>
        <taxon>Coptis</taxon>
    </lineage>
</organism>
<dbReference type="PANTHER" id="PTHR33735">
    <property type="entry name" value="EXPRESSED PROTEIN"/>
    <property type="match status" value="1"/>
</dbReference>
<reference evidence="1 2" key="1">
    <citation type="submission" date="2020-10" db="EMBL/GenBank/DDBJ databases">
        <title>The Coptis chinensis genome and diversification of protoberbering-type alkaloids.</title>
        <authorList>
            <person name="Wang B."/>
            <person name="Shu S."/>
            <person name="Song C."/>
            <person name="Liu Y."/>
        </authorList>
    </citation>
    <scope>NUCLEOTIDE SEQUENCE [LARGE SCALE GENOMIC DNA]</scope>
    <source>
        <strain evidence="1">HL-2020</strain>
        <tissue evidence="1">Leaf</tissue>
    </source>
</reference>
<evidence type="ECO:0000313" key="2">
    <source>
        <dbReference type="Proteomes" id="UP000631114"/>
    </source>
</evidence>